<sequence length="318" mass="35628">MKILVVTNMFAGANPVSPSQGIFVSEQVNALRRLPNVEVDVEVVKGFDGSHAYLTSMPRIIRTIIHGRYDVIHYHFGLTAWSAPLVRMFTKAKIVVTLHGSDVCGPRWMRLISSFSSRFCDVVVAVSKEIAIRTPTISRKSVTIPCGVDVEFFKPEVKLRQFRSTRLVIFPSSPDRPEKDYNLFKQVLEKIRLALPELNIEERWIDKLSRAEVKDLLQRAHVLILTSKREGSPQVVKEAMACALPVVAVNVGDVAKLLGGVEQCFVSADRDSEAISTKAVQILSSTKESTGPERLREFGYTESDVVNRLMKIYQSILN</sequence>
<gene>
    <name evidence="2" type="ORF">EYW47_07660</name>
</gene>
<dbReference type="InterPro" id="IPR028098">
    <property type="entry name" value="Glyco_trans_4-like_N"/>
</dbReference>
<keyword evidence="3" id="KW-1185">Reference proteome</keyword>
<dbReference type="EMBL" id="SMRP01000003">
    <property type="protein sequence ID" value="TDG24433.1"/>
    <property type="molecule type" value="Genomic_DNA"/>
</dbReference>
<dbReference type="PANTHER" id="PTHR45947">
    <property type="entry name" value="SULFOQUINOVOSYL TRANSFERASE SQD2"/>
    <property type="match status" value="1"/>
</dbReference>
<dbReference type="Pfam" id="PF13439">
    <property type="entry name" value="Glyco_transf_4"/>
    <property type="match status" value="1"/>
</dbReference>
<feature type="domain" description="Glycosyltransferase subfamily 4-like N-terminal" evidence="1">
    <location>
        <begin position="41"/>
        <end position="151"/>
    </location>
</feature>
<dbReference type="AlphaFoldDB" id="A0A4R5MCV7"/>
<dbReference type="Pfam" id="PF13692">
    <property type="entry name" value="Glyco_trans_1_4"/>
    <property type="match status" value="1"/>
</dbReference>
<dbReference type="Gene3D" id="3.40.50.2000">
    <property type="entry name" value="Glycogen Phosphorylase B"/>
    <property type="match status" value="2"/>
</dbReference>
<name>A0A4R5MCV7_9BURK</name>
<dbReference type="InterPro" id="IPR050194">
    <property type="entry name" value="Glycosyltransferase_grp1"/>
</dbReference>
<proteinExistence type="predicted"/>
<reference evidence="2 3" key="1">
    <citation type="submission" date="2019-03" db="EMBL/GenBank/DDBJ databases">
        <title>Paraburkholderia sp. 4M-K11, isolated from subtropical forest soil.</title>
        <authorList>
            <person name="Gao Z.-H."/>
            <person name="Qiu L.-H."/>
        </authorList>
    </citation>
    <scope>NUCLEOTIDE SEQUENCE [LARGE SCALE GENOMIC DNA]</scope>
    <source>
        <strain evidence="2 3">4M-K11</strain>
    </source>
</reference>
<organism evidence="2 3">
    <name type="scientific">Paraburkholderia silviterrae</name>
    <dbReference type="NCBI Taxonomy" id="2528715"/>
    <lineage>
        <taxon>Bacteria</taxon>
        <taxon>Pseudomonadati</taxon>
        <taxon>Pseudomonadota</taxon>
        <taxon>Betaproteobacteria</taxon>
        <taxon>Burkholderiales</taxon>
        <taxon>Burkholderiaceae</taxon>
        <taxon>Paraburkholderia</taxon>
    </lineage>
</organism>
<dbReference type="GO" id="GO:0016757">
    <property type="term" value="F:glycosyltransferase activity"/>
    <property type="evidence" value="ECO:0007669"/>
    <property type="project" value="TreeGrafter"/>
</dbReference>
<evidence type="ECO:0000313" key="3">
    <source>
        <dbReference type="Proteomes" id="UP000295722"/>
    </source>
</evidence>
<accession>A0A4R5MCV7</accession>
<evidence type="ECO:0000259" key="1">
    <source>
        <dbReference type="Pfam" id="PF13439"/>
    </source>
</evidence>
<dbReference type="PANTHER" id="PTHR45947:SF15">
    <property type="entry name" value="TEICHURONIC ACID BIOSYNTHESIS GLYCOSYLTRANSFERASE TUAC-RELATED"/>
    <property type="match status" value="1"/>
</dbReference>
<dbReference type="OrthoDB" id="267270at2"/>
<dbReference type="RefSeq" id="WP_133194281.1">
    <property type="nucleotide sequence ID" value="NZ_JBHUCW010000006.1"/>
</dbReference>
<dbReference type="Proteomes" id="UP000295722">
    <property type="component" value="Unassembled WGS sequence"/>
</dbReference>
<dbReference type="SUPFAM" id="SSF53756">
    <property type="entry name" value="UDP-Glycosyltransferase/glycogen phosphorylase"/>
    <property type="match status" value="1"/>
</dbReference>
<protein>
    <submittedName>
        <fullName evidence="2">Glycosyltransferase</fullName>
    </submittedName>
</protein>
<evidence type="ECO:0000313" key="2">
    <source>
        <dbReference type="EMBL" id="TDG24433.1"/>
    </source>
</evidence>
<comment type="caution">
    <text evidence="2">The sequence shown here is derived from an EMBL/GenBank/DDBJ whole genome shotgun (WGS) entry which is preliminary data.</text>
</comment>
<keyword evidence="2" id="KW-0808">Transferase</keyword>